<feature type="compositionally biased region" description="Basic and acidic residues" evidence="1">
    <location>
        <begin position="404"/>
        <end position="440"/>
    </location>
</feature>
<reference evidence="2" key="1">
    <citation type="journal article" date="2013" name="Genome Biol.">
        <title>Draft genome of the mountain pine beetle, Dendroctonus ponderosae Hopkins, a major forest pest.</title>
        <authorList>
            <person name="Keeling C.I."/>
            <person name="Yuen M.M."/>
            <person name="Liao N.Y."/>
            <person name="Docking T.R."/>
            <person name="Chan S.K."/>
            <person name="Taylor G.A."/>
            <person name="Palmquist D.L."/>
            <person name="Jackman S.D."/>
            <person name="Nguyen A."/>
            <person name="Li M."/>
            <person name="Henderson H."/>
            <person name="Janes J.K."/>
            <person name="Zhao Y."/>
            <person name="Pandoh P."/>
            <person name="Moore R."/>
            <person name="Sperling F.A."/>
            <person name="Huber D.P."/>
            <person name="Birol I."/>
            <person name="Jones S.J."/>
            <person name="Bohlmann J."/>
        </authorList>
    </citation>
    <scope>NUCLEOTIDE SEQUENCE</scope>
</reference>
<dbReference type="HOGENOM" id="CLU_606331_0_0_1"/>
<evidence type="ECO:0000313" key="2">
    <source>
        <dbReference type="EMBL" id="ENN79687.1"/>
    </source>
</evidence>
<feature type="region of interest" description="Disordered" evidence="1">
    <location>
        <begin position="403"/>
        <end position="452"/>
    </location>
</feature>
<gene>
    <name evidence="2" type="ORF">YQE_03867</name>
</gene>
<protein>
    <submittedName>
        <fullName evidence="2">Uncharacterized protein</fullName>
    </submittedName>
</protein>
<sequence length="452" mass="53532">DLTDIKEKKELTEKERLLLERDAKRRRAKYKSVHTSKKSQTEIMRELIDNQMTLFTDWLKAKQEKERVEKENMKRLSREKLDRQSWTDQSQEKQYQYIGTTYDQPFDTQSMTDWNNQAASYPSTYSQYAMPSSDGIITDWSHLYQGGLYTEFDANTAWNGRDSDPLTSDRFTSTFSVDERSALYEYPIKHTIPPPKPQEFTLDLTDIKEKKELTEKERLLLERDAKRRRAKYKSVHTSKKSQTEIMRELIDNQMTLFTDWLKAKQEKERVEKENMKRLSREKLDRQSWTDQSQEKQYQYIGTTYDQPFDTQSMTDWNNQSASYPSTYSQYAMPSSDGIITDWSHLYQGGLYTEFDANTDPYQADIREYTDSKSSLDPANLTYANYSQSEKFDSTSEGLNSYQIADEKRREDRKVPSLVKDALKEHERRRAGSHVKYENVKKTRNFSNNDDIL</sequence>
<dbReference type="EMBL" id="KB740662">
    <property type="protein sequence ID" value="ENN79687.1"/>
    <property type="molecule type" value="Genomic_DNA"/>
</dbReference>
<organism evidence="2">
    <name type="scientific">Dendroctonus ponderosae</name>
    <name type="common">Mountain pine beetle</name>
    <dbReference type="NCBI Taxonomy" id="77166"/>
    <lineage>
        <taxon>Eukaryota</taxon>
        <taxon>Metazoa</taxon>
        <taxon>Ecdysozoa</taxon>
        <taxon>Arthropoda</taxon>
        <taxon>Hexapoda</taxon>
        <taxon>Insecta</taxon>
        <taxon>Pterygota</taxon>
        <taxon>Neoptera</taxon>
        <taxon>Endopterygota</taxon>
        <taxon>Coleoptera</taxon>
        <taxon>Polyphaga</taxon>
        <taxon>Cucujiformia</taxon>
        <taxon>Curculionidae</taxon>
        <taxon>Scolytinae</taxon>
        <taxon>Dendroctonus</taxon>
    </lineage>
</organism>
<proteinExistence type="predicted"/>
<evidence type="ECO:0000256" key="1">
    <source>
        <dbReference type="SAM" id="MobiDB-lite"/>
    </source>
</evidence>
<name>N6ULV4_DENPD</name>
<feature type="compositionally biased region" description="Basic and acidic residues" evidence="1">
    <location>
        <begin position="272"/>
        <end position="287"/>
    </location>
</feature>
<accession>N6ULV4</accession>
<dbReference type="OrthoDB" id="69229at2759"/>
<feature type="non-terminal residue" evidence="2">
    <location>
        <position position="1"/>
    </location>
</feature>
<feature type="region of interest" description="Disordered" evidence="1">
    <location>
        <begin position="272"/>
        <end position="291"/>
    </location>
</feature>
<dbReference type="AlphaFoldDB" id="N6ULV4"/>